<organism evidence="1 2">
    <name type="scientific">Brassica campestris</name>
    <name type="common">Field mustard</name>
    <dbReference type="NCBI Taxonomy" id="3711"/>
    <lineage>
        <taxon>Eukaryota</taxon>
        <taxon>Viridiplantae</taxon>
        <taxon>Streptophyta</taxon>
        <taxon>Embryophyta</taxon>
        <taxon>Tracheophyta</taxon>
        <taxon>Spermatophyta</taxon>
        <taxon>Magnoliopsida</taxon>
        <taxon>eudicotyledons</taxon>
        <taxon>Gunneridae</taxon>
        <taxon>Pentapetalae</taxon>
        <taxon>rosids</taxon>
        <taxon>malvids</taxon>
        <taxon>Brassicales</taxon>
        <taxon>Brassicaceae</taxon>
        <taxon>Brassiceae</taxon>
        <taxon>Brassica</taxon>
    </lineage>
</organism>
<dbReference type="EnsemblPlants" id="Bra028470.1">
    <property type="protein sequence ID" value="Bra028470.1-P"/>
    <property type="gene ID" value="Bra028470"/>
</dbReference>
<reference evidence="1 2" key="1">
    <citation type="journal article" date="2011" name="Nat. Genet.">
        <title>The genome of the mesopolyploid crop species Brassica rapa.</title>
        <authorList>
            <consortium name="Brassica rapa Genome Sequencing Project Consortium"/>
            <person name="Wang X."/>
            <person name="Wang H."/>
            <person name="Wang J."/>
            <person name="Sun R."/>
            <person name="Wu J."/>
            <person name="Liu S."/>
            <person name="Bai Y."/>
            <person name="Mun J.H."/>
            <person name="Bancroft I."/>
            <person name="Cheng F."/>
            <person name="Huang S."/>
            <person name="Li X."/>
            <person name="Hua W."/>
            <person name="Wang J."/>
            <person name="Wang X."/>
            <person name="Freeling M."/>
            <person name="Pires J.C."/>
            <person name="Paterson A.H."/>
            <person name="Chalhoub B."/>
            <person name="Wang B."/>
            <person name="Hayward A."/>
            <person name="Sharpe A.G."/>
            <person name="Park B.S."/>
            <person name="Weisshaar B."/>
            <person name="Liu B."/>
            <person name="Li B."/>
            <person name="Liu B."/>
            <person name="Tong C."/>
            <person name="Song C."/>
            <person name="Duran C."/>
            <person name="Peng C."/>
            <person name="Geng C."/>
            <person name="Koh C."/>
            <person name="Lin C."/>
            <person name="Edwards D."/>
            <person name="Mu D."/>
            <person name="Shen D."/>
            <person name="Soumpourou E."/>
            <person name="Li F."/>
            <person name="Fraser F."/>
            <person name="Conant G."/>
            <person name="Lassalle G."/>
            <person name="King G.J."/>
            <person name="Bonnema G."/>
            <person name="Tang H."/>
            <person name="Wang H."/>
            <person name="Belcram H."/>
            <person name="Zhou H."/>
            <person name="Hirakawa H."/>
            <person name="Abe H."/>
            <person name="Guo H."/>
            <person name="Wang H."/>
            <person name="Jin H."/>
            <person name="Parkin I.A."/>
            <person name="Batley J."/>
            <person name="Kim J.S."/>
            <person name="Just J."/>
            <person name="Li J."/>
            <person name="Xu J."/>
            <person name="Deng J."/>
            <person name="Kim J.A."/>
            <person name="Li J."/>
            <person name="Yu J."/>
            <person name="Meng J."/>
            <person name="Wang J."/>
            <person name="Min J."/>
            <person name="Poulain J."/>
            <person name="Wang J."/>
            <person name="Hatakeyama K."/>
            <person name="Wu K."/>
            <person name="Wang L."/>
            <person name="Fang L."/>
            <person name="Trick M."/>
            <person name="Links M.G."/>
            <person name="Zhao M."/>
            <person name="Jin M."/>
            <person name="Ramchiary N."/>
            <person name="Drou N."/>
            <person name="Berkman P.J."/>
            <person name="Cai Q."/>
            <person name="Huang Q."/>
            <person name="Li R."/>
            <person name="Tabata S."/>
            <person name="Cheng S."/>
            <person name="Zhang S."/>
            <person name="Zhang S."/>
            <person name="Huang S."/>
            <person name="Sato S."/>
            <person name="Sun S."/>
            <person name="Kwon S.J."/>
            <person name="Choi S.R."/>
            <person name="Lee T.H."/>
            <person name="Fan W."/>
            <person name="Zhao X."/>
            <person name="Tan X."/>
            <person name="Xu X."/>
            <person name="Wang Y."/>
            <person name="Qiu Y."/>
            <person name="Yin Y."/>
            <person name="Li Y."/>
            <person name="Du Y."/>
            <person name="Liao Y."/>
            <person name="Lim Y."/>
            <person name="Narusaka Y."/>
            <person name="Wang Y."/>
            <person name="Wang Z."/>
            <person name="Li Z."/>
            <person name="Wang Z."/>
            <person name="Xiong Z."/>
            <person name="Zhang Z."/>
        </authorList>
    </citation>
    <scope>NUCLEOTIDE SEQUENCE [LARGE SCALE GENOMIC DNA]</scope>
    <source>
        <strain evidence="1 2">cv. Chiifu-401-42</strain>
    </source>
</reference>
<dbReference type="HOGENOM" id="CLU_1941083_0_0_1"/>
<dbReference type="Proteomes" id="UP000011750">
    <property type="component" value="Chromosome A02"/>
</dbReference>
<keyword evidence="2" id="KW-1185">Reference proteome</keyword>
<evidence type="ECO:0000313" key="2">
    <source>
        <dbReference type="Proteomes" id="UP000011750"/>
    </source>
</evidence>
<sequence>MASSLGCLTDSLPQLNTSFLQFQVRAIVVVLELPDKTNSVQTHPPKIATAEKSKHVASANPNKPAGNVKSVMENSALLIFKNPKKFVEEGNDYPGDDSLGIGAVETSPSPVVDRNVSVNTKDCTADGGCR</sequence>
<reference evidence="1 2" key="2">
    <citation type="journal article" date="2018" name="Hortic Res">
        <title>Improved Brassica rapa reference genome by single-molecule sequencing and chromosome conformation capture technologies.</title>
        <authorList>
            <person name="Zhang L."/>
            <person name="Cai X."/>
            <person name="Wu J."/>
            <person name="Liu M."/>
            <person name="Grob S."/>
            <person name="Cheng F."/>
            <person name="Liang J."/>
            <person name="Cai C."/>
            <person name="Liu Z."/>
            <person name="Liu B."/>
            <person name="Wang F."/>
            <person name="Li S."/>
            <person name="Liu F."/>
            <person name="Li X."/>
            <person name="Cheng L."/>
            <person name="Yang W."/>
            <person name="Li M.H."/>
            <person name="Grossniklaus U."/>
            <person name="Zheng H."/>
            <person name="Wang X."/>
        </authorList>
    </citation>
    <scope>NUCLEOTIDE SEQUENCE [LARGE SCALE GENOMIC DNA]</scope>
    <source>
        <strain evidence="1 2">cv. Chiifu-401-42</strain>
    </source>
</reference>
<proteinExistence type="predicted"/>
<dbReference type="AlphaFoldDB" id="M4EI55"/>
<accession>M4EI55</accession>
<name>M4EI55_BRACM</name>
<dbReference type="InParanoid" id="M4EI55"/>
<protein>
    <submittedName>
        <fullName evidence="1">Uncharacterized protein</fullName>
    </submittedName>
</protein>
<evidence type="ECO:0000313" key="1">
    <source>
        <dbReference type="EnsemblPlants" id="Bra028470.1-P"/>
    </source>
</evidence>
<reference evidence="1" key="3">
    <citation type="submission" date="2023-03" db="UniProtKB">
        <authorList>
            <consortium name="EnsemblPlants"/>
        </authorList>
    </citation>
    <scope>IDENTIFICATION</scope>
    <source>
        <strain evidence="1">cv. Chiifu-401-42</strain>
    </source>
</reference>
<dbReference type="Gramene" id="Bra028470.1">
    <property type="protein sequence ID" value="Bra028470.1-P"/>
    <property type="gene ID" value="Bra028470"/>
</dbReference>